<gene>
    <name evidence="1" type="ORF">NHX12_028470</name>
</gene>
<reference evidence="1" key="1">
    <citation type="submission" date="2022-07" db="EMBL/GenBank/DDBJ databases">
        <title>Chromosome-level genome of Muraenolepis orangiensis.</title>
        <authorList>
            <person name="Kim J."/>
        </authorList>
    </citation>
    <scope>NUCLEOTIDE SEQUENCE</scope>
    <source>
        <strain evidence="1">KU_S4_2022</strain>
        <tissue evidence="1">Muscle</tissue>
    </source>
</reference>
<protein>
    <submittedName>
        <fullName evidence="1">Uncharacterized protein</fullName>
    </submittedName>
</protein>
<name>A0A9Q0IM56_9TELE</name>
<dbReference type="Proteomes" id="UP001148018">
    <property type="component" value="Unassembled WGS sequence"/>
</dbReference>
<dbReference type="EMBL" id="JANIIK010000044">
    <property type="protein sequence ID" value="KAJ3603729.1"/>
    <property type="molecule type" value="Genomic_DNA"/>
</dbReference>
<comment type="caution">
    <text evidence="1">The sequence shown here is derived from an EMBL/GenBank/DDBJ whole genome shotgun (WGS) entry which is preliminary data.</text>
</comment>
<evidence type="ECO:0000313" key="1">
    <source>
        <dbReference type="EMBL" id="KAJ3603729.1"/>
    </source>
</evidence>
<sequence>MGTRRRACRSVSIANQRPIRGGGAAANPASSDWRLVLAAAPPPLIGRRLDGAAANPASAPMTSCANSWSLAKSEKM</sequence>
<accession>A0A9Q0IM56</accession>
<evidence type="ECO:0000313" key="2">
    <source>
        <dbReference type="Proteomes" id="UP001148018"/>
    </source>
</evidence>
<dbReference type="AlphaFoldDB" id="A0A9Q0IM56"/>
<organism evidence="1 2">
    <name type="scientific">Muraenolepis orangiensis</name>
    <name type="common">Patagonian moray cod</name>
    <dbReference type="NCBI Taxonomy" id="630683"/>
    <lineage>
        <taxon>Eukaryota</taxon>
        <taxon>Metazoa</taxon>
        <taxon>Chordata</taxon>
        <taxon>Craniata</taxon>
        <taxon>Vertebrata</taxon>
        <taxon>Euteleostomi</taxon>
        <taxon>Actinopterygii</taxon>
        <taxon>Neopterygii</taxon>
        <taxon>Teleostei</taxon>
        <taxon>Neoteleostei</taxon>
        <taxon>Acanthomorphata</taxon>
        <taxon>Zeiogadaria</taxon>
        <taxon>Gadariae</taxon>
        <taxon>Gadiformes</taxon>
        <taxon>Muraenolepidoidei</taxon>
        <taxon>Muraenolepididae</taxon>
        <taxon>Muraenolepis</taxon>
    </lineage>
</organism>
<proteinExistence type="predicted"/>
<keyword evidence="2" id="KW-1185">Reference proteome</keyword>